<accession>A0A8S4QKI7</accession>
<gene>
    <name evidence="1" type="primary">jg322</name>
    <name evidence="1" type="ORF">PAEG_LOCUS3668</name>
</gene>
<evidence type="ECO:0000313" key="1">
    <source>
        <dbReference type="EMBL" id="CAH2215534.1"/>
    </source>
</evidence>
<dbReference type="Proteomes" id="UP000838756">
    <property type="component" value="Unassembled WGS sequence"/>
</dbReference>
<dbReference type="EMBL" id="CAKXAJ010011930">
    <property type="protein sequence ID" value="CAH2215534.1"/>
    <property type="molecule type" value="Genomic_DNA"/>
</dbReference>
<comment type="caution">
    <text evidence="1">The sequence shown here is derived from an EMBL/GenBank/DDBJ whole genome shotgun (WGS) entry which is preliminary data.</text>
</comment>
<evidence type="ECO:0000313" key="2">
    <source>
        <dbReference type="Proteomes" id="UP000838756"/>
    </source>
</evidence>
<feature type="non-terminal residue" evidence="1">
    <location>
        <position position="1"/>
    </location>
</feature>
<organism evidence="1 2">
    <name type="scientific">Pararge aegeria aegeria</name>
    <dbReference type="NCBI Taxonomy" id="348720"/>
    <lineage>
        <taxon>Eukaryota</taxon>
        <taxon>Metazoa</taxon>
        <taxon>Ecdysozoa</taxon>
        <taxon>Arthropoda</taxon>
        <taxon>Hexapoda</taxon>
        <taxon>Insecta</taxon>
        <taxon>Pterygota</taxon>
        <taxon>Neoptera</taxon>
        <taxon>Endopterygota</taxon>
        <taxon>Lepidoptera</taxon>
        <taxon>Glossata</taxon>
        <taxon>Ditrysia</taxon>
        <taxon>Papilionoidea</taxon>
        <taxon>Nymphalidae</taxon>
        <taxon>Satyrinae</taxon>
        <taxon>Satyrini</taxon>
        <taxon>Parargina</taxon>
        <taxon>Pararge</taxon>
    </lineage>
</organism>
<name>A0A8S4QKI7_9NEOP</name>
<proteinExistence type="predicted"/>
<reference evidence="1" key="1">
    <citation type="submission" date="2022-03" db="EMBL/GenBank/DDBJ databases">
        <authorList>
            <person name="Lindestad O."/>
        </authorList>
    </citation>
    <scope>NUCLEOTIDE SEQUENCE</scope>
</reference>
<sequence length="59" mass="6392">VFSVEWYLAIVQAAEKSQEKSQKLCIPKLPLAEIEPATNSRTTALTDAPGLPLVEIGLL</sequence>
<protein>
    <submittedName>
        <fullName evidence="1">Jg322 protein</fullName>
    </submittedName>
</protein>
<dbReference type="AlphaFoldDB" id="A0A8S4QKI7"/>
<keyword evidence="2" id="KW-1185">Reference proteome</keyword>